<feature type="signal peptide" evidence="1">
    <location>
        <begin position="1"/>
        <end position="17"/>
    </location>
</feature>
<proteinExistence type="predicted"/>
<keyword evidence="1" id="KW-0732">Signal</keyword>
<dbReference type="InterPro" id="IPR013783">
    <property type="entry name" value="Ig-like_fold"/>
</dbReference>
<protein>
    <submittedName>
        <fullName evidence="3">Ig domain-containing protein</fullName>
    </submittedName>
</protein>
<dbReference type="InterPro" id="IPR015919">
    <property type="entry name" value="Cadherin-like_sf"/>
</dbReference>
<dbReference type="GO" id="GO:0005509">
    <property type="term" value="F:calcium ion binding"/>
    <property type="evidence" value="ECO:0007669"/>
    <property type="project" value="InterPro"/>
</dbReference>
<dbReference type="NCBIfam" id="NF012211">
    <property type="entry name" value="tand_rpt_95"/>
    <property type="match status" value="1"/>
</dbReference>
<evidence type="ECO:0000256" key="1">
    <source>
        <dbReference type="SAM" id="SignalP"/>
    </source>
</evidence>
<dbReference type="InterPro" id="IPR043772">
    <property type="entry name" value="MBG_3"/>
</dbReference>
<dbReference type="InterPro" id="IPR006644">
    <property type="entry name" value="Cadg"/>
</dbReference>
<dbReference type="PANTHER" id="PTHR34720:SF9">
    <property type="entry name" value="BLR4714 PROTEIN"/>
    <property type="match status" value="1"/>
</dbReference>
<feature type="chain" id="PRO_5040899900" evidence="1">
    <location>
        <begin position="18"/>
        <end position="2367"/>
    </location>
</feature>
<sequence length="2367" mass="250768">MTMVILLFTGITGSVMAQPGFSSSPVLSGQVDVNYSYPILVTDASDPVTVTFELIAGAPGLSLTIVDGDQAILEGVPTQAGTFPITIRATNALNESTDQDFDLVVAKGNATVVISNLNQTYTDQPLPVDITTVPDGLAVDITYDGDPATPRDAGSYLVLAVVNDANYEGSNSGSLTINQKNLQVGVQNESRPYNTANPAFTLNYLGFEGNDGPGDLDTPPMATTSATQLSDAGDYPITIGGGVDQNYSFSYTPGVLTVTTAIATVSINGLQFTYDGQPKVPVVTTTPPALATLVTYNGSASPPSNAGDYTVNAVINEINYTGSATAQMNIAQAAATVTLSNLQQNFDGTPKAATVTTNPSGLNFTITYNGSAALPTAIGNYTVNVSISEQNYTGTGSGTLIINGPPVSNGISNVVVNEDATNSVILLNAAFDDAEDPDASLVMTVRSNSNPGLFQSVSIDGSNRLILDYAADQFGSANITVRATDTGGLFTETSFTVTVNPQQDPPSFTSVPITGGVQGQLYVYNITVTDPDANETFTFNTALPSWLTFQNLGNGNARLQGTPSNADVGPNVVALEVTDKDGLKDTQFFTIQVGNSNDAPFFTSIPITSATEGVRYTYNITTSDPDNDVRQITGVTLPGWLELTDNGNGTAVLTGIPTNQDGGNNTVSIRVEDTFGAQANQNFTIVVDNTNNPPFFTSTPVTAVNEDATYSYTVRVDDPDVGDVLDIDVLAKPSWLNVNPNGAKSIILTGVPLNANVGTSSVVITVTDLEGVQANQNFSITVTNVNDQPVFTSTPVTAALQGAQYTYNITTSDVDAGDTRTIRATIRPAWLTLTDNGNGTARLTGIPGNGDFGVNSVRLVVEDAAGSTSVQNFDINVDNANDPPQFTSTPVTQATEDVVYQYSITTSDPDAGDTRSITSLALPSWLTLTDNGNGTAVLTGTPRNAQVGNHSVVLNVRDALGANTNQSFSITVINSNDAPVFTSSPVTSALQDVEYRYEVRTNDVDANDTWVLVAETLPSWLTFTNLGNGNALLSGTPRNVNLGANPVKLKVTDAAGSSTFQNFTITVDNTNDPPSFTSTPVTVVLEDNEYRYNVRATDPDAGDNLEMRALVIPAWLTFTDNGDGTGLLVGTPQNRHVGSTSIVLTVEDVQGLTATQNFSITVQNTNDAPVFSSSPVTGAIQNIQYSYSILTTDPDAGDQRVITAVSLPAWLSLNDLGNGTAVLSGTPTNANLGANPVSLRVTDLVGAATDQNFVINVDNINDPPSFTSSPITSVAEDDVYEYFISTSDPDAGDTRTIISLSLPAWLDLTDNGDGTAVLTGIPENAEVGNHTVVLNVRDGLGANANQGFSIEVTNTNDVPSITSQPVPVAVQNSTYTYNVVASDPDIGDAVNLQATTLPAWLSFTDNGNGTGRLTGTPGNGDLGIHNVTLLVRDLEGAASEQIFTINVDNANDSPVFTSSPVQNAHEDLLYEYFITTSDPDQGDIRTITALSIPDWLSLVDNGDGTGILSGTPDNSDVGNESIVLRVRDVLGLSDDQSFTITVQNTNDAPVFSSTPVTGAIQDVLYLYNILTQDPDVGDTRTIRLLEGPAWIQLIDNGNGSASLRGTPRNSDLGLNGIVIEVVDAAGAATTQIFQINVDNQNDPPVFSSTPVTSVNQDELYQYLVNTTDDDTNDTRVIEALTLPSWLIIEDNLDGTAILTGVPTNDEVGNHNVVLEVEDALGSKDTQNFTITVVNINDAPRFTSEPVTLAKVTQTYQYQVTAIDIDANESLTISAETLPGWLTLANGANGSATLSGTPPLAEVNKEIEIRLIVTDNGGLESEQQFTIRTEYPNLPPTIQAVNNITGIDEDADPIIIDLSGITAGRGESQALTVSANSDNATLFENIQVNYVSPANTGQLTLTPRPDAFGRARIEVRVTDNGNPNLNTTSINFMVEIAAVPDAPVFESAPVAKISLGEQYTYAIVTSDADPGDVLRITAPSRPNWLTLTDAGDGTATLTGTVPANATARNVTLRVRDQTGLQSEQIFTLQVNQRPVISDIAVDVDEDTEYTFSLADFLTGYTDVNGDPPAYIKIVSLPQQGTLQYQNSAVSIGQELVPVAGVLNGFVYQPNENYNGDDSFRWNTFDGEVEASAEALVNLTIHPVNDIPVVSNLESTPINYSQGQGEVFITQSVTVNDIDNNFISSATVMIETNYVEGEDILIFTNESTPEIQHNFDAQTGVLLLEGQASKSQYDVALKRVRYRNSVIGEIPFTSKRITILVNDGVDESAPVFRSLQITEVFPELDLVNAFTPNDDGVNDIWDIGNLSSYRNSNLTIFDGNGNEVFSCSGTDCSWDGKRGGVSLPAGPYYYVIKVNDGQQVHRGTVSILK</sequence>
<keyword evidence="4" id="KW-1185">Reference proteome</keyword>
<dbReference type="InterPro" id="IPR002126">
    <property type="entry name" value="Cadherin-like_dom"/>
</dbReference>
<reference evidence="3" key="1">
    <citation type="submission" date="2021-09" db="EMBL/GenBank/DDBJ databases">
        <title>Fulvivirga sp. isolated from coastal sediment.</title>
        <authorList>
            <person name="Yu H."/>
        </authorList>
    </citation>
    <scope>NUCLEOTIDE SEQUENCE</scope>
    <source>
        <strain evidence="3">1062</strain>
    </source>
</reference>
<dbReference type="InterPro" id="IPR026341">
    <property type="entry name" value="T9SS_type_B"/>
</dbReference>
<dbReference type="GO" id="GO:0007156">
    <property type="term" value="P:homophilic cell adhesion via plasma membrane adhesion molecules"/>
    <property type="evidence" value="ECO:0007669"/>
    <property type="project" value="InterPro"/>
</dbReference>
<dbReference type="PANTHER" id="PTHR34720">
    <property type="entry name" value="MICROCYSTIN DEPENDENT PROTEIN"/>
    <property type="match status" value="1"/>
</dbReference>
<dbReference type="Gene3D" id="3.30.160.710">
    <property type="match status" value="1"/>
</dbReference>
<dbReference type="Pfam" id="PF13585">
    <property type="entry name" value="CHU_C"/>
    <property type="match status" value="1"/>
</dbReference>
<dbReference type="GO" id="GO:0016020">
    <property type="term" value="C:membrane"/>
    <property type="evidence" value="ECO:0007669"/>
    <property type="project" value="InterPro"/>
</dbReference>
<dbReference type="SMART" id="SM00736">
    <property type="entry name" value="CADG"/>
    <property type="match status" value="15"/>
</dbReference>
<dbReference type="Gene3D" id="2.60.40.10">
    <property type="entry name" value="Immunoglobulins"/>
    <property type="match status" value="17"/>
</dbReference>
<dbReference type="Pfam" id="PF18887">
    <property type="entry name" value="MBG_3"/>
    <property type="match status" value="3"/>
</dbReference>
<accession>A0A9X1HXX4</accession>
<dbReference type="NCBIfam" id="TIGR04131">
    <property type="entry name" value="Bac_Flav_CTERM"/>
    <property type="match status" value="1"/>
</dbReference>
<evidence type="ECO:0000313" key="4">
    <source>
        <dbReference type="Proteomes" id="UP001139409"/>
    </source>
</evidence>
<name>A0A9X1HXX4_9BACT</name>
<dbReference type="Pfam" id="PF18676">
    <property type="entry name" value="MBG_2"/>
    <property type="match status" value="1"/>
</dbReference>
<dbReference type="Pfam" id="PF05345">
    <property type="entry name" value="He_PIG"/>
    <property type="match status" value="14"/>
</dbReference>
<comment type="caution">
    <text evidence="3">The sequence shown here is derived from an EMBL/GenBank/DDBJ whole genome shotgun (WGS) entry which is preliminary data.</text>
</comment>
<dbReference type="RefSeq" id="WP_225699623.1">
    <property type="nucleotide sequence ID" value="NZ_JAIXNE010000007.1"/>
</dbReference>
<feature type="domain" description="Cadherin" evidence="2">
    <location>
        <begin position="860"/>
        <end position="981"/>
    </location>
</feature>
<dbReference type="EMBL" id="JAIXNE010000007">
    <property type="protein sequence ID" value="MCA6078762.1"/>
    <property type="molecule type" value="Genomic_DNA"/>
</dbReference>
<evidence type="ECO:0000313" key="3">
    <source>
        <dbReference type="EMBL" id="MCA6078762.1"/>
    </source>
</evidence>
<dbReference type="SUPFAM" id="SSF49313">
    <property type="entry name" value="Cadherin-like"/>
    <property type="match status" value="16"/>
</dbReference>
<gene>
    <name evidence="3" type="ORF">LDX50_28060</name>
</gene>
<dbReference type="InterPro" id="IPR041286">
    <property type="entry name" value="MBG_2"/>
</dbReference>
<dbReference type="Proteomes" id="UP001139409">
    <property type="component" value="Unassembled WGS sequence"/>
</dbReference>
<organism evidence="3 4">
    <name type="scientific">Fulvivirga sedimenti</name>
    <dbReference type="NCBI Taxonomy" id="2879465"/>
    <lineage>
        <taxon>Bacteria</taxon>
        <taxon>Pseudomonadati</taxon>
        <taxon>Bacteroidota</taxon>
        <taxon>Cytophagia</taxon>
        <taxon>Cytophagales</taxon>
        <taxon>Fulvivirgaceae</taxon>
        <taxon>Fulvivirga</taxon>
    </lineage>
</organism>
<evidence type="ECO:0000259" key="2">
    <source>
        <dbReference type="PROSITE" id="PS50268"/>
    </source>
</evidence>
<dbReference type="PROSITE" id="PS50268">
    <property type="entry name" value="CADHERIN_2"/>
    <property type="match status" value="1"/>
</dbReference>